<dbReference type="GO" id="GO:0102710">
    <property type="term" value="F:D-inositol-3-phosphate glycosyltransferase activity"/>
    <property type="evidence" value="ECO:0007669"/>
    <property type="project" value="UniProtKB-EC"/>
</dbReference>
<dbReference type="Pfam" id="PF13579">
    <property type="entry name" value="Glyco_trans_4_4"/>
    <property type="match status" value="1"/>
</dbReference>
<dbReference type="EC" id="2.4.1.250" evidence="3"/>
<gene>
    <name evidence="12" type="ORF">NIIDMKKI_66580</name>
</gene>
<sequence>MLLGMRRFAPGSSTSLYVYARETVGYALVIDGRVHCPASGPGTIAGLPARSELLGGTGQLESTVSDEAVLVAARRLRILPAASATRTNGSSGAVTDLLRAARAGNQQASDLLAERARVLGESVALLRDLLNPDELVVGGQAFTEYPEGMEQVEKAFAACSVLPPRDIRVTAFGNRVQEAGAGIVSLGGLYADPLGAMRRAGALDTRLPDTEPGPSPSAAYARAWAWLRNACCKDDSVRHSDSPRLGGDVDPRRVALLAVHTSPLAQPGTGDAGGMNVYVLQSALHLARRGIEVEIFTRATASTDPPVVQVAPGVLVRNVVAGPFEGLDKYDLPTQLCAFAAGVLRAEAAHEPGYYDIVHSHYWLSGQVGWLARDRWAVPLVHTAHTLAVVKNAALAAGDAPEPPLRMVGEQQVVDEADRLIVNTEDEAQQLISIHHADPARVDVVHPGVDLDVFSPGDRRAARAALGLPLDGQVVAFVGRIQPLKAPDIVLRAVAKLQECASSSPAGRRAVDWPRRRDWRSWPANSVSRSE</sequence>
<dbReference type="PANTHER" id="PTHR18964">
    <property type="entry name" value="ROK (REPRESSOR, ORF, KINASE) FAMILY"/>
    <property type="match status" value="1"/>
</dbReference>
<organism evidence="12 13">
    <name type="scientific">Mycobacterium kansasii</name>
    <dbReference type="NCBI Taxonomy" id="1768"/>
    <lineage>
        <taxon>Bacteria</taxon>
        <taxon>Bacillati</taxon>
        <taxon>Actinomycetota</taxon>
        <taxon>Actinomycetes</taxon>
        <taxon>Mycobacteriales</taxon>
        <taxon>Mycobacteriaceae</taxon>
        <taxon>Mycobacterium</taxon>
    </lineage>
</organism>
<dbReference type="PANTHER" id="PTHR18964:SF149">
    <property type="entry name" value="BIFUNCTIONAL UDP-N-ACETYLGLUCOSAMINE 2-EPIMERASE_N-ACETYLMANNOSAMINE KINASE"/>
    <property type="match status" value="1"/>
</dbReference>
<evidence type="ECO:0000256" key="3">
    <source>
        <dbReference type="ARBA" id="ARBA00011884"/>
    </source>
</evidence>
<feature type="domain" description="Glycosyltransferase subfamily 4-like N-terminal" evidence="11">
    <location>
        <begin position="273"/>
        <end position="448"/>
    </location>
</feature>
<evidence type="ECO:0000313" key="12">
    <source>
        <dbReference type="EMBL" id="BCI91452.1"/>
    </source>
</evidence>
<dbReference type="SUPFAM" id="SSF53756">
    <property type="entry name" value="UDP-Glycosyltransferase/glycogen phosphorylase"/>
    <property type="match status" value="1"/>
</dbReference>
<keyword evidence="5" id="KW-0328">Glycosyltransferase</keyword>
<evidence type="ECO:0000256" key="6">
    <source>
        <dbReference type="ARBA" id="ARBA00022679"/>
    </source>
</evidence>
<dbReference type="EMBL" id="AP023343">
    <property type="protein sequence ID" value="BCI91452.1"/>
    <property type="molecule type" value="Genomic_DNA"/>
</dbReference>
<dbReference type="SUPFAM" id="SSF53067">
    <property type="entry name" value="Actin-like ATPase domain"/>
    <property type="match status" value="1"/>
</dbReference>
<evidence type="ECO:0000256" key="8">
    <source>
        <dbReference type="ARBA" id="ARBA00022842"/>
    </source>
</evidence>
<evidence type="ECO:0000256" key="7">
    <source>
        <dbReference type="ARBA" id="ARBA00022723"/>
    </source>
</evidence>
<evidence type="ECO:0000259" key="11">
    <source>
        <dbReference type="Pfam" id="PF13579"/>
    </source>
</evidence>
<keyword evidence="7" id="KW-0479">Metal-binding</keyword>
<comment type="catalytic activity">
    <reaction evidence="10">
        <text>1D-myo-inositol 3-phosphate + UDP-N-acetyl-alpha-D-glucosamine = 1D-myo-inositol 2-acetamido-2-deoxy-alpha-D-glucopyranoside 3-phosphate + UDP + H(+)</text>
        <dbReference type="Rhea" id="RHEA:26188"/>
        <dbReference type="ChEBI" id="CHEBI:15378"/>
        <dbReference type="ChEBI" id="CHEBI:57705"/>
        <dbReference type="ChEBI" id="CHEBI:58223"/>
        <dbReference type="ChEBI" id="CHEBI:58401"/>
        <dbReference type="ChEBI" id="CHEBI:58892"/>
        <dbReference type="EC" id="2.4.1.250"/>
    </reaction>
</comment>
<keyword evidence="13" id="KW-1185">Reference proteome</keyword>
<dbReference type="Gene3D" id="3.40.50.2000">
    <property type="entry name" value="Glycogen Phosphorylase B"/>
    <property type="match status" value="1"/>
</dbReference>
<evidence type="ECO:0000256" key="10">
    <source>
        <dbReference type="ARBA" id="ARBA00048131"/>
    </source>
</evidence>
<dbReference type="GO" id="GO:0046872">
    <property type="term" value="F:metal ion binding"/>
    <property type="evidence" value="ECO:0007669"/>
    <property type="project" value="UniProtKB-KW"/>
</dbReference>
<dbReference type="FunFam" id="3.40.50.2000:FF:000123">
    <property type="entry name" value="D-inositol-3-phosphate glycosyltransferase"/>
    <property type="match status" value="1"/>
</dbReference>
<evidence type="ECO:0000313" key="13">
    <source>
        <dbReference type="Proteomes" id="UP000516380"/>
    </source>
</evidence>
<accession>A0A7G1IMX7</accession>
<evidence type="ECO:0000256" key="9">
    <source>
        <dbReference type="ARBA" id="ARBA00029622"/>
    </source>
</evidence>
<evidence type="ECO:0000256" key="4">
    <source>
        <dbReference type="ARBA" id="ARBA00021292"/>
    </source>
</evidence>
<comment type="similarity">
    <text evidence="2">Belongs to the glycosyltransferase group 1 family. MshA subfamily.</text>
</comment>
<dbReference type="Proteomes" id="UP000516380">
    <property type="component" value="Chromosome"/>
</dbReference>
<evidence type="ECO:0000256" key="2">
    <source>
        <dbReference type="ARBA" id="ARBA00008449"/>
    </source>
</evidence>
<comment type="similarity">
    <text evidence="1">Belongs to the ROK (NagC/XylR) family.</text>
</comment>
<protein>
    <recommendedName>
        <fullName evidence="4">D-inositol 3-phosphate glycosyltransferase</fullName>
        <ecNumber evidence="3">2.4.1.250</ecNumber>
    </recommendedName>
    <alternativeName>
        <fullName evidence="9">N-acetylglucosamine-inositol-phosphate N-acetylglucosaminyltransferase</fullName>
    </alternativeName>
</protein>
<keyword evidence="6" id="KW-0808">Transferase</keyword>
<dbReference type="InterPro" id="IPR028098">
    <property type="entry name" value="Glyco_trans_4-like_N"/>
</dbReference>
<keyword evidence="8" id="KW-0460">Magnesium</keyword>
<dbReference type="InterPro" id="IPR043129">
    <property type="entry name" value="ATPase_NBD"/>
</dbReference>
<dbReference type="Gene3D" id="3.30.420.40">
    <property type="match status" value="1"/>
</dbReference>
<evidence type="ECO:0000256" key="1">
    <source>
        <dbReference type="ARBA" id="ARBA00006479"/>
    </source>
</evidence>
<reference evidence="12 13" key="1">
    <citation type="submission" date="2020-07" db="EMBL/GenBank/DDBJ databases">
        <title>Mycobacterium kansasii (former subtype) with zoonotic potential isolated from diseased indoor pet cat, Japan.</title>
        <authorList>
            <person name="Fukano H."/>
            <person name="Terazono T."/>
            <person name="Hoshino Y."/>
        </authorList>
    </citation>
    <scope>NUCLEOTIDE SEQUENCE [LARGE SCALE GENOMIC DNA]</scope>
    <source>
        <strain evidence="12 13">Kuro-I</strain>
    </source>
</reference>
<dbReference type="AlphaFoldDB" id="A0A7G1IMX7"/>
<dbReference type="InterPro" id="IPR000600">
    <property type="entry name" value="ROK"/>
</dbReference>
<evidence type="ECO:0000256" key="5">
    <source>
        <dbReference type="ARBA" id="ARBA00022676"/>
    </source>
</evidence>
<name>A0A7G1IMX7_MYCKA</name>
<proteinExistence type="inferred from homology"/>